<keyword evidence="6" id="KW-0677">Repeat</keyword>
<keyword evidence="4 6" id="KW-0443">Lipid metabolism</keyword>
<dbReference type="EC" id="2.3.1.129" evidence="6"/>
<dbReference type="PANTHER" id="PTHR43480:SF1">
    <property type="entry name" value="ACYL-[ACYL-CARRIER-PROTEIN]--UDP-N-ACETYLGLUCOSAMINE O-ACYLTRANSFERASE, MITOCHONDRIAL-RELATED"/>
    <property type="match status" value="1"/>
</dbReference>
<dbReference type="OrthoDB" id="9807278at2"/>
<dbReference type="UniPathway" id="UPA00359">
    <property type="reaction ID" value="UER00477"/>
</dbReference>
<dbReference type="InterPro" id="IPR010137">
    <property type="entry name" value="Lipid_A_LpxA"/>
</dbReference>
<dbReference type="NCBIfam" id="NF003657">
    <property type="entry name" value="PRK05289.1"/>
    <property type="match status" value="1"/>
</dbReference>
<comment type="function">
    <text evidence="6">Involved in the biosynthesis of lipid A, a phosphorylated glycolipid that anchors the lipopolysaccharide to the outer membrane of the cell.</text>
</comment>
<feature type="domain" description="UDP N-acetylglucosamine O-acyltransferase C-terminal" evidence="7">
    <location>
        <begin position="175"/>
        <end position="255"/>
    </location>
</feature>
<gene>
    <name evidence="6" type="primary">lpxA</name>
    <name evidence="8" type="ORF">EDC27_1928</name>
</gene>
<dbReference type="Gene3D" id="1.20.1180.10">
    <property type="entry name" value="Udp N-acetylglucosamine O-acyltransferase, C-terminal domain"/>
    <property type="match status" value="1"/>
</dbReference>
<dbReference type="SUPFAM" id="SSF51161">
    <property type="entry name" value="Trimeric LpxA-like enzymes"/>
    <property type="match status" value="1"/>
</dbReference>
<dbReference type="NCBIfam" id="TIGR01852">
    <property type="entry name" value="lipid_A_lpxA"/>
    <property type="match status" value="1"/>
</dbReference>
<comment type="pathway">
    <text evidence="6">Glycolipid biosynthesis; lipid IV(A) biosynthesis; lipid IV(A) from (3R)-3-hydroxytetradecanoyl-[acyl-carrier-protein] and UDP-N-acetyl-alpha-D-glucosamine: step 1/6.</text>
</comment>
<dbReference type="GO" id="GO:0008780">
    <property type="term" value="F:acyl-[acyl-carrier-protein]-UDP-N-acetylglucosamine O-acyltransferase activity"/>
    <property type="evidence" value="ECO:0007669"/>
    <property type="project" value="UniProtKB-UniRule"/>
</dbReference>
<dbReference type="InterPro" id="IPR029098">
    <property type="entry name" value="Acetyltransf_C"/>
</dbReference>
<protein>
    <recommendedName>
        <fullName evidence="6">Acyl-[acyl-carrier-protein]--UDP-N-acetylglucosamine O-acyltransferase</fullName>
        <shortName evidence="6">UDP-N-acetylglucosamine acyltransferase</shortName>
        <ecNumber evidence="6">2.3.1.129</ecNumber>
    </recommendedName>
</protein>
<keyword evidence="5 6" id="KW-0012">Acyltransferase</keyword>
<keyword evidence="2 6" id="KW-0441">Lipid A biosynthesis</keyword>
<dbReference type="GO" id="GO:0016020">
    <property type="term" value="C:membrane"/>
    <property type="evidence" value="ECO:0007669"/>
    <property type="project" value="GOC"/>
</dbReference>
<evidence type="ECO:0000256" key="2">
    <source>
        <dbReference type="ARBA" id="ARBA00022556"/>
    </source>
</evidence>
<sequence length="257" mass="27802">MDIHPTAIVDPKAELADDVVVGPYAVIGPHVRIGSGTSIGSHTVIEGWTEIGANNRISSFVSIGFPPQDLKYKGSPTRLVIGNGNTIREYATIHRGTEHGGGETRIGHHNLIMAYVHVAHDCILHNRVIMANAAMLAGHVVIEDDAVIGGFVAIHQFSRIGTHAYIGAKAGIKKDIPPYMLATGYPAKLYGPNLVGLRRKGFSTEAIQGLKKAYRIIFRSGQTLSKAIEEVRREVGNVAEVETLLRFIDGTQRGITR</sequence>
<dbReference type="InterPro" id="IPR037157">
    <property type="entry name" value="Acetyltransf_C_sf"/>
</dbReference>
<dbReference type="GO" id="GO:0005737">
    <property type="term" value="C:cytoplasm"/>
    <property type="evidence" value="ECO:0007669"/>
    <property type="project" value="UniProtKB-SubCell"/>
</dbReference>
<comment type="subunit">
    <text evidence="6">Homotrimer.</text>
</comment>
<evidence type="ECO:0000256" key="5">
    <source>
        <dbReference type="ARBA" id="ARBA00023315"/>
    </source>
</evidence>
<evidence type="ECO:0000313" key="9">
    <source>
        <dbReference type="Proteomes" id="UP000276223"/>
    </source>
</evidence>
<dbReference type="Proteomes" id="UP000276223">
    <property type="component" value="Unassembled WGS sequence"/>
</dbReference>
<comment type="catalytic activity">
    <reaction evidence="6">
        <text>a (3R)-hydroxyacyl-[ACP] + UDP-N-acetyl-alpha-D-glucosamine = a UDP-3-O-[(3R)-3-hydroxyacyl]-N-acetyl-alpha-D-glucosamine + holo-[ACP]</text>
        <dbReference type="Rhea" id="RHEA:67812"/>
        <dbReference type="Rhea" id="RHEA-COMP:9685"/>
        <dbReference type="Rhea" id="RHEA-COMP:9945"/>
        <dbReference type="ChEBI" id="CHEBI:57705"/>
        <dbReference type="ChEBI" id="CHEBI:64479"/>
        <dbReference type="ChEBI" id="CHEBI:78827"/>
        <dbReference type="ChEBI" id="CHEBI:173225"/>
        <dbReference type="EC" id="2.3.1.129"/>
    </reaction>
</comment>
<dbReference type="RefSeq" id="WP_123290398.1">
    <property type="nucleotide sequence ID" value="NZ_RJVA01000012.1"/>
</dbReference>
<organism evidence="8 9">
    <name type="scientific">Desulfosoma caldarium</name>
    <dbReference type="NCBI Taxonomy" id="610254"/>
    <lineage>
        <taxon>Bacteria</taxon>
        <taxon>Pseudomonadati</taxon>
        <taxon>Thermodesulfobacteriota</taxon>
        <taxon>Syntrophobacteria</taxon>
        <taxon>Syntrophobacterales</taxon>
        <taxon>Syntrophobacteraceae</taxon>
        <taxon>Desulfosoma</taxon>
    </lineage>
</organism>
<evidence type="ECO:0000256" key="6">
    <source>
        <dbReference type="HAMAP-Rule" id="MF_00387"/>
    </source>
</evidence>
<dbReference type="GO" id="GO:0009245">
    <property type="term" value="P:lipid A biosynthetic process"/>
    <property type="evidence" value="ECO:0007669"/>
    <property type="project" value="UniProtKB-UniRule"/>
</dbReference>
<dbReference type="PIRSF" id="PIRSF000456">
    <property type="entry name" value="UDP-GlcNAc_acltr"/>
    <property type="match status" value="1"/>
</dbReference>
<comment type="subcellular location">
    <subcellularLocation>
        <location evidence="6">Cytoplasm</location>
    </subcellularLocation>
</comment>
<dbReference type="CDD" id="cd03351">
    <property type="entry name" value="LbH_UDP-GlcNAc_AT"/>
    <property type="match status" value="1"/>
</dbReference>
<evidence type="ECO:0000313" key="8">
    <source>
        <dbReference type="EMBL" id="ROQ92229.1"/>
    </source>
</evidence>
<dbReference type="HAMAP" id="MF_00387">
    <property type="entry name" value="LpxA"/>
    <property type="match status" value="1"/>
</dbReference>
<dbReference type="Pfam" id="PF00132">
    <property type="entry name" value="Hexapep"/>
    <property type="match status" value="1"/>
</dbReference>
<evidence type="ECO:0000256" key="3">
    <source>
        <dbReference type="ARBA" id="ARBA00022679"/>
    </source>
</evidence>
<dbReference type="InterPro" id="IPR011004">
    <property type="entry name" value="Trimer_LpxA-like_sf"/>
</dbReference>
<keyword evidence="3 6" id="KW-0808">Transferase</keyword>
<evidence type="ECO:0000256" key="1">
    <source>
        <dbReference type="ARBA" id="ARBA00022516"/>
    </source>
</evidence>
<evidence type="ECO:0000259" key="7">
    <source>
        <dbReference type="Pfam" id="PF13720"/>
    </source>
</evidence>
<dbReference type="AlphaFoldDB" id="A0A3N1US75"/>
<dbReference type="InterPro" id="IPR001451">
    <property type="entry name" value="Hexapep"/>
</dbReference>
<keyword evidence="6" id="KW-0963">Cytoplasm</keyword>
<accession>A0A3N1US75</accession>
<reference evidence="8 9" key="1">
    <citation type="submission" date="2018-11" db="EMBL/GenBank/DDBJ databases">
        <title>Genomic Encyclopedia of Type Strains, Phase IV (KMG-IV): sequencing the most valuable type-strain genomes for metagenomic binning, comparative biology and taxonomic classification.</title>
        <authorList>
            <person name="Goeker M."/>
        </authorList>
    </citation>
    <scope>NUCLEOTIDE SEQUENCE [LARGE SCALE GENOMIC DNA]</scope>
    <source>
        <strain evidence="8 9">DSM 22027</strain>
    </source>
</reference>
<dbReference type="Pfam" id="PF13720">
    <property type="entry name" value="Acetyltransf_11"/>
    <property type="match status" value="1"/>
</dbReference>
<comment type="caution">
    <text evidence="8">The sequence shown here is derived from an EMBL/GenBank/DDBJ whole genome shotgun (WGS) entry which is preliminary data.</text>
</comment>
<keyword evidence="9" id="KW-1185">Reference proteome</keyword>
<evidence type="ECO:0000256" key="4">
    <source>
        <dbReference type="ARBA" id="ARBA00023098"/>
    </source>
</evidence>
<comment type="similarity">
    <text evidence="6">Belongs to the transferase hexapeptide repeat family. LpxA subfamily.</text>
</comment>
<proteinExistence type="inferred from homology"/>
<dbReference type="PANTHER" id="PTHR43480">
    <property type="entry name" value="ACYL-[ACYL-CARRIER-PROTEIN]--UDP-N-ACETYLGLUCOSAMINE O-ACYLTRANSFERASE"/>
    <property type="match status" value="1"/>
</dbReference>
<keyword evidence="1 6" id="KW-0444">Lipid biosynthesis</keyword>
<dbReference type="Gene3D" id="2.160.10.10">
    <property type="entry name" value="Hexapeptide repeat proteins"/>
    <property type="match status" value="1"/>
</dbReference>
<name>A0A3N1US75_9BACT</name>
<dbReference type="EMBL" id="RJVA01000012">
    <property type="protein sequence ID" value="ROQ92229.1"/>
    <property type="molecule type" value="Genomic_DNA"/>
</dbReference>